<feature type="region of interest" description="Disordered" evidence="1">
    <location>
        <begin position="24"/>
        <end position="73"/>
    </location>
</feature>
<keyword evidence="2" id="KW-0732">Signal</keyword>
<evidence type="ECO:0000256" key="2">
    <source>
        <dbReference type="SAM" id="SignalP"/>
    </source>
</evidence>
<dbReference type="EMBL" id="QKVK01000004">
    <property type="protein sequence ID" value="PZF76880.1"/>
    <property type="molecule type" value="Genomic_DNA"/>
</dbReference>
<sequence>MKYLTISAAALFLLVAPGAAFAQSDTSGGTGTGATTDQNTGGSGEAGSAGNQAGTGSDSQCNDQTPTGGYESFSEKCRGQIDAWAQSQAGTSVAFEGDLAVGAVVPETVTIVEVPAYRDYGYVMLNDRRVLVDRSTRKVIRVY</sequence>
<organism evidence="3 4">
    <name type="scientific">Aestuariivirga litoralis</name>
    <dbReference type="NCBI Taxonomy" id="2650924"/>
    <lineage>
        <taxon>Bacteria</taxon>
        <taxon>Pseudomonadati</taxon>
        <taxon>Pseudomonadota</taxon>
        <taxon>Alphaproteobacteria</taxon>
        <taxon>Hyphomicrobiales</taxon>
        <taxon>Aestuariivirgaceae</taxon>
        <taxon>Aestuariivirga</taxon>
    </lineage>
</organism>
<feature type="chain" id="PRO_5015927101" description="DUF1236 domain-containing protein" evidence="2">
    <location>
        <begin position="23"/>
        <end position="143"/>
    </location>
</feature>
<dbReference type="AlphaFoldDB" id="A0A2W2AW86"/>
<evidence type="ECO:0000313" key="3">
    <source>
        <dbReference type="EMBL" id="PZF76880.1"/>
    </source>
</evidence>
<dbReference type="Proteomes" id="UP000248795">
    <property type="component" value="Unassembled WGS sequence"/>
</dbReference>
<feature type="signal peptide" evidence="2">
    <location>
        <begin position="1"/>
        <end position="22"/>
    </location>
</feature>
<proteinExistence type="predicted"/>
<dbReference type="Pfam" id="PF06823">
    <property type="entry name" value="DUF1236"/>
    <property type="match status" value="1"/>
</dbReference>
<dbReference type="InterPro" id="IPR009642">
    <property type="entry name" value="DUF1236"/>
</dbReference>
<feature type="compositionally biased region" description="Polar residues" evidence="1">
    <location>
        <begin position="49"/>
        <end position="67"/>
    </location>
</feature>
<comment type="caution">
    <text evidence="3">The sequence shown here is derived from an EMBL/GenBank/DDBJ whole genome shotgun (WGS) entry which is preliminary data.</text>
</comment>
<accession>A0A2W2AW86</accession>
<dbReference type="RefSeq" id="WP_111198414.1">
    <property type="nucleotide sequence ID" value="NZ_QKVK01000004.1"/>
</dbReference>
<keyword evidence="4" id="KW-1185">Reference proteome</keyword>
<gene>
    <name evidence="3" type="ORF">DK847_10470</name>
</gene>
<name>A0A2W2AW86_9HYPH</name>
<protein>
    <recommendedName>
        <fullName evidence="5">DUF1236 domain-containing protein</fullName>
    </recommendedName>
</protein>
<evidence type="ECO:0000256" key="1">
    <source>
        <dbReference type="SAM" id="MobiDB-lite"/>
    </source>
</evidence>
<feature type="compositionally biased region" description="Low complexity" evidence="1">
    <location>
        <begin position="24"/>
        <end position="40"/>
    </location>
</feature>
<reference evidence="4" key="1">
    <citation type="submission" date="2018-06" db="EMBL/GenBank/DDBJ databases">
        <title>Aestuariibacter litoralis strain KCTC 52945T.</title>
        <authorList>
            <person name="Li X."/>
            <person name="Salam N."/>
            <person name="Li J.-L."/>
            <person name="Chen Y.-M."/>
            <person name="Yang Z.-W."/>
            <person name="Zhang L.-Y."/>
            <person name="Han M.-X."/>
            <person name="Xiao M."/>
            <person name="Li W.-J."/>
        </authorList>
    </citation>
    <scope>NUCLEOTIDE SEQUENCE [LARGE SCALE GENOMIC DNA]</scope>
    <source>
        <strain evidence="4">KCTC 52945</strain>
    </source>
</reference>
<evidence type="ECO:0000313" key="4">
    <source>
        <dbReference type="Proteomes" id="UP000248795"/>
    </source>
</evidence>
<evidence type="ECO:0008006" key="5">
    <source>
        <dbReference type="Google" id="ProtNLM"/>
    </source>
</evidence>